<evidence type="ECO:0000313" key="1">
    <source>
        <dbReference type="EMBL" id="MBB5338197.1"/>
    </source>
</evidence>
<dbReference type="Proteomes" id="UP000569005">
    <property type="component" value="Unassembled WGS sequence"/>
</dbReference>
<comment type="caution">
    <text evidence="1">The sequence shown here is derived from an EMBL/GenBank/DDBJ whole genome shotgun (WGS) entry which is preliminary data.</text>
</comment>
<gene>
    <name evidence="1" type="ORF">HDF13_000530</name>
</gene>
<accession>A0ACC5NUC0</accession>
<dbReference type="EMBL" id="JACHEA010000001">
    <property type="protein sequence ID" value="MBB5338197.1"/>
    <property type="molecule type" value="Genomic_DNA"/>
</dbReference>
<evidence type="ECO:0000313" key="2">
    <source>
        <dbReference type="Proteomes" id="UP000569005"/>
    </source>
</evidence>
<proteinExistence type="predicted"/>
<organism evidence="1 2">
    <name type="scientific">Tunturiibacter gelidiferens</name>
    <dbReference type="NCBI Taxonomy" id="3069689"/>
    <lineage>
        <taxon>Bacteria</taxon>
        <taxon>Pseudomonadati</taxon>
        <taxon>Acidobacteriota</taxon>
        <taxon>Terriglobia</taxon>
        <taxon>Terriglobales</taxon>
        <taxon>Acidobacteriaceae</taxon>
        <taxon>Tunturiibacter</taxon>
    </lineage>
</organism>
<name>A0ACC5NUC0_9BACT</name>
<sequence length="270" mass="30353">MPAFARLQKTKSEFDRISEMRHAGTPPEGRSVFNTEEKAMRISAGQSIARYPAFVVREFVRAYRSTNFFTKAAENVLALSSEATADFLSQLGDLGFIEKSDEQNGNQLFRLTSNGQALANASAAKPIHRKTAERVLAQFLERVHRVNATSEYLYQVKDVILFGSMLTEAEQLGDVDVAIKLQPKVSETKAFEAWSMARRDGAEEAGRYFRTLFEWGIWPRHEVHLQLKAGSRSLSLHELEEIQNIPDLCYRVLLGDPEQLAASMPTGRAI</sequence>
<reference evidence="1" key="1">
    <citation type="submission" date="2020-08" db="EMBL/GenBank/DDBJ databases">
        <title>Genomic Encyclopedia of Type Strains, Phase IV (KMG-V): Genome sequencing to study the core and pangenomes of soil and plant-associated prokaryotes.</title>
        <authorList>
            <person name="Whitman W."/>
        </authorList>
    </citation>
    <scope>NUCLEOTIDE SEQUENCE</scope>
    <source>
        <strain evidence="1">M8UP15</strain>
    </source>
</reference>
<keyword evidence="2" id="KW-1185">Reference proteome</keyword>
<protein>
    <submittedName>
        <fullName evidence="1">Nucleotidyltransferase</fullName>
    </submittedName>
</protein>